<evidence type="ECO:0000256" key="4">
    <source>
        <dbReference type="ARBA" id="ARBA00022989"/>
    </source>
</evidence>
<feature type="transmembrane region" description="Helical" evidence="6">
    <location>
        <begin position="420"/>
        <end position="442"/>
    </location>
</feature>
<dbReference type="Proteomes" id="UP000019471">
    <property type="component" value="Unassembled WGS sequence"/>
</dbReference>
<gene>
    <name evidence="8" type="ORF">A1O5_06507</name>
</gene>
<feature type="transmembrane region" description="Helical" evidence="6">
    <location>
        <begin position="94"/>
        <end position="112"/>
    </location>
</feature>
<dbReference type="EMBL" id="AMGX01000009">
    <property type="protein sequence ID" value="EXJ70439.1"/>
    <property type="molecule type" value="Genomic_DNA"/>
</dbReference>
<feature type="transmembrane region" description="Helical" evidence="6">
    <location>
        <begin position="287"/>
        <end position="308"/>
    </location>
</feature>
<feature type="transmembrane region" description="Helical" evidence="6">
    <location>
        <begin position="550"/>
        <end position="569"/>
    </location>
</feature>
<dbReference type="OrthoDB" id="4134445at2759"/>
<dbReference type="GO" id="GO:0005886">
    <property type="term" value="C:plasma membrane"/>
    <property type="evidence" value="ECO:0007669"/>
    <property type="project" value="TreeGrafter"/>
</dbReference>
<accession>W9XJA9</accession>
<feature type="domain" description="Major facilitator superfamily (MFS) profile" evidence="7">
    <location>
        <begin position="51"/>
        <end position="574"/>
    </location>
</feature>
<dbReference type="InterPro" id="IPR020846">
    <property type="entry name" value="MFS_dom"/>
</dbReference>
<organism evidence="8 9">
    <name type="scientific">Cladophialophora psammophila CBS 110553</name>
    <dbReference type="NCBI Taxonomy" id="1182543"/>
    <lineage>
        <taxon>Eukaryota</taxon>
        <taxon>Fungi</taxon>
        <taxon>Dikarya</taxon>
        <taxon>Ascomycota</taxon>
        <taxon>Pezizomycotina</taxon>
        <taxon>Eurotiomycetes</taxon>
        <taxon>Chaetothyriomycetidae</taxon>
        <taxon>Chaetothyriales</taxon>
        <taxon>Herpotrichiellaceae</taxon>
        <taxon>Cladophialophora</taxon>
    </lineage>
</organism>
<feature type="transmembrane region" description="Helical" evidence="6">
    <location>
        <begin position="56"/>
        <end position="82"/>
    </location>
</feature>
<reference evidence="8 9" key="1">
    <citation type="submission" date="2013-03" db="EMBL/GenBank/DDBJ databases">
        <title>The Genome Sequence of Cladophialophora psammophila CBS 110553.</title>
        <authorList>
            <consortium name="The Broad Institute Genomics Platform"/>
            <person name="Cuomo C."/>
            <person name="de Hoog S."/>
            <person name="Gorbushina A."/>
            <person name="Walker B."/>
            <person name="Young S.K."/>
            <person name="Zeng Q."/>
            <person name="Gargeya S."/>
            <person name="Fitzgerald M."/>
            <person name="Haas B."/>
            <person name="Abouelleil A."/>
            <person name="Allen A.W."/>
            <person name="Alvarado L."/>
            <person name="Arachchi H.M."/>
            <person name="Berlin A.M."/>
            <person name="Chapman S.B."/>
            <person name="Gainer-Dewar J."/>
            <person name="Goldberg J."/>
            <person name="Griggs A."/>
            <person name="Gujja S."/>
            <person name="Hansen M."/>
            <person name="Howarth C."/>
            <person name="Imamovic A."/>
            <person name="Ireland A."/>
            <person name="Larimer J."/>
            <person name="McCowan C."/>
            <person name="Murphy C."/>
            <person name="Pearson M."/>
            <person name="Poon T.W."/>
            <person name="Priest M."/>
            <person name="Roberts A."/>
            <person name="Saif S."/>
            <person name="Shea T."/>
            <person name="Sisk P."/>
            <person name="Sykes S."/>
            <person name="Wortman J."/>
            <person name="Nusbaum C."/>
            <person name="Birren B."/>
        </authorList>
    </citation>
    <scope>NUCLEOTIDE SEQUENCE [LARGE SCALE GENOMIC DNA]</scope>
    <source>
        <strain evidence="8 9">CBS 110553</strain>
    </source>
</reference>
<evidence type="ECO:0000256" key="5">
    <source>
        <dbReference type="ARBA" id="ARBA00023136"/>
    </source>
</evidence>
<dbReference type="GO" id="GO:0022857">
    <property type="term" value="F:transmembrane transporter activity"/>
    <property type="evidence" value="ECO:0007669"/>
    <property type="project" value="InterPro"/>
</dbReference>
<dbReference type="InterPro" id="IPR036259">
    <property type="entry name" value="MFS_trans_sf"/>
</dbReference>
<feature type="transmembrane region" description="Helical" evidence="6">
    <location>
        <begin position="329"/>
        <end position="345"/>
    </location>
</feature>
<dbReference type="HOGENOM" id="CLU_000960_25_2_1"/>
<keyword evidence="4 6" id="KW-1133">Transmembrane helix</keyword>
<evidence type="ECO:0000313" key="8">
    <source>
        <dbReference type="EMBL" id="EXJ70439.1"/>
    </source>
</evidence>
<keyword evidence="3 6" id="KW-0812">Transmembrane</keyword>
<feature type="transmembrane region" description="Helical" evidence="6">
    <location>
        <begin position="365"/>
        <end position="383"/>
    </location>
</feature>
<dbReference type="PANTHER" id="PTHR23501:SF109">
    <property type="entry name" value="MAJOR FACILITATOR SUPERFAMILY (MFS) PROFILE DOMAIN-CONTAINING PROTEIN-RELATED"/>
    <property type="match status" value="1"/>
</dbReference>
<feature type="transmembrane region" description="Helical" evidence="6">
    <location>
        <begin position="395"/>
        <end position="414"/>
    </location>
</feature>
<sequence length="596" mass="63682">MSPNPDVNVAVVDELEKASCQHDAQNEKASYDFDDIHQAALADNPEGAERPNLTTILSIVFIGMSTVAPLGCGFIVATSILLGIGTDLGDTTNLGWVVSGWSIASSVSFSLAGSLSDIFGRRNVLLAGQSISLVGSIVAATAHSLGALIGGSTVLGFSCGFVLVAYAAVPELCPNRWRAVGIASIEGFLTIPWVALAFLIGNLLFLHATWRWVYYICIIYSTVCLTGTAVLYFPPSRPVVDAGKTRWQQFLDLDFVGIFLYTCGLTSALLGLSWGGNPGHAWKSASVVTPIALGGSLFIASFVYDFSVVQGPGHHALFPRHLLTKTREFTVSLVAIFASAMVYYTMSSFLPQATQFVYTPKPLDIGVMLLPNGLGQFVGTALMPMFISKTGRPKLYLIGGVFLQTLFTGLYAYAIGKHKAAWTAFQFFGAGPFGLIVVTTVLNAGLHVRPSELGIAVGVLGTFRSMGGSVGNAVFGSILRSVSNEELPKRIVAAALKNGYSGDLSTLIPAAIEAGLDVPFAFDKVQGITPAIETATLLAFQEAYAQAYRMVFYSTIPFGIVALIAAFFVKDSTEYMTNHTHVHLTKDMFKRRRATP</sequence>
<evidence type="ECO:0000256" key="1">
    <source>
        <dbReference type="ARBA" id="ARBA00004141"/>
    </source>
</evidence>
<proteinExistence type="predicted"/>
<dbReference type="PANTHER" id="PTHR23501">
    <property type="entry name" value="MAJOR FACILITATOR SUPERFAMILY"/>
    <property type="match status" value="1"/>
</dbReference>
<feature type="transmembrane region" description="Helical" evidence="6">
    <location>
        <begin position="148"/>
        <end position="169"/>
    </location>
</feature>
<evidence type="ECO:0000256" key="2">
    <source>
        <dbReference type="ARBA" id="ARBA00022448"/>
    </source>
</evidence>
<dbReference type="RefSeq" id="XP_007745291.1">
    <property type="nucleotide sequence ID" value="XM_007747101.1"/>
</dbReference>
<evidence type="ECO:0000256" key="3">
    <source>
        <dbReference type="ARBA" id="ARBA00022692"/>
    </source>
</evidence>
<dbReference type="eggNOG" id="KOG0254">
    <property type="taxonomic scope" value="Eukaryota"/>
</dbReference>
<dbReference type="InterPro" id="IPR010573">
    <property type="entry name" value="MFS_Str1/Tri12-like"/>
</dbReference>
<keyword evidence="9" id="KW-1185">Reference proteome</keyword>
<keyword evidence="2" id="KW-0813">Transport</keyword>
<feature type="transmembrane region" description="Helical" evidence="6">
    <location>
        <begin position="124"/>
        <end position="142"/>
    </location>
</feature>
<feature type="transmembrane region" description="Helical" evidence="6">
    <location>
        <begin position="212"/>
        <end position="234"/>
    </location>
</feature>
<comment type="subcellular location">
    <subcellularLocation>
        <location evidence="1">Membrane</location>
        <topology evidence="1">Multi-pass membrane protein</topology>
    </subcellularLocation>
</comment>
<dbReference type="Pfam" id="PF06609">
    <property type="entry name" value="TRI12"/>
    <property type="match status" value="1"/>
</dbReference>
<evidence type="ECO:0000313" key="9">
    <source>
        <dbReference type="Proteomes" id="UP000019471"/>
    </source>
</evidence>
<feature type="transmembrane region" description="Helical" evidence="6">
    <location>
        <begin position="255"/>
        <end position="275"/>
    </location>
</feature>
<dbReference type="Gene3D" id="1.20.1250.20">
    <property type="entry name" value="MFS general substrate transporter like domains"/>
    <property type="match status" value="1"/>
</dbReference>
<feature type="transmembrane region" description="Helical" evidence="6">
    <location>
        <begin position="181"/>
        <end position="206"/>
    </location>
</feature>
<evidence type="ECO:0000259" key="7">
    <source>
        <dbReference type="PROSITE" id="PS50850"/>
    </source>
</evidence>
<keyword evidence="5 6" id="KW-0472">Membrane</keyword>
<evidence type="ECO:0000256" key="6">
    <source>
        <dbReference type="SAM" id="Phobius"/>
    </source>
</evidence>
<protein>
    <recommendedName>
        <fullName evidence="7">Major facilitator superfamily (MFS) profile domain-containing protein</fullName>
    </recommendedName>
</protein>
<dbReference type="SUPFAM" id="SSF103473">
    <property type="entry name" value="MFS general substrate transporter"/>
    <property type="match status" value="1"/>
</dbReference>
<comment type="caution">
    <text evidence="8">The sequence shown here is derived from an EMBL/GenBank/DDBJ whole genome shotgun (WGS) entry which is preliminary data.</text>
</comment>
<dbReference type="Gene3D" id="1.20.1720.10">
    <property type="entry name" value="Multidrug resistance protein D"/>
    <property type="match status" value="1"/>
</dbReference>
<dbReference type="PROSITE" id="PS50850">
    <property type="entry name" value="MFS"/>
    <property type="match status" value="1"/>
</dbReference>
<dbReference type="AlphaFoldDB" id="W9XJA9"/>
<name>W9XJA9_9EURO</name>
<dbReference type="GeneID" id="19191218"/>